<evidence type="ECO:0000256" key="3">
    <source>
        <dbReference type="ARBA" id="ARBA00022692"/>
    </source>
</evidence>
<dbReference type="HOGENOM" id="CLU_032917_1_1_1"/>
<evidence type="ECO:0000313" key="8">
    <source>
        <dbReference type="EMBL" id="EJU05902.1"/>
    </source>
</evidence>
<keyword evidence="4" id="KW-0732">Signal</keyword>
<dbReference type="STRING" id="1858805.M5GF19"/>
<feature type="transmembrane region" description="Helical" evidence="7">
    <location>
        <begin position="174"/>
        <end position="192"/>
    </location>
</feature>
<evidence type="ECO:0000256" key="1">
    <source>
        <dbReference type="ARBA" id="ARBA00004127"/>
    </source>
</evidence>
<evidence type="ECO:0000256" key="2">
    <source>
        <dbReference type="ARBA" id="ARBA00022502"/>
    </source>
</evidence>
<comment type="subcellular location">
    <subcellularLocation>
        <location evidence="1">Endomembrane system</location>
        <topology evidence="1">Multi-pass membrane protein</topology>
    </subcellularLocation>
    <subcellularLocation>
        <location evidence="7">Endoplasmic reticulum membrane</location>
        <topology evidence="7">Multi-pass membrane protein</topology>
    </subcellularLocation>
</comment>
<gene>
    <name evidence="8" type="ORF">DACRYDRAFT_40159</name>
</gene>
<comment type="similarity">
    <text evidence="7">Belongs to the PGAP3 family.</text>
</comment>
<dbReference type="PANTHER" id="PTHR13148">
    <property type="entry name" value="PER1-RELATED"/>
    <property type="match status" value="1"/>
</dbReference>
<sequence length="337" mass="37705">ASSGDRSPAFQSCLTDCTSLCTSPSAPPLPVALRLTLWSCADDCRYTCMHAVEAQKSGSGSGSGGGSGGKDGRKEQYYGKWPFRRFLGAQEPISVLASVANGYMHIRGLRLVRRRLHANSPVPAHAHANAHAGAHPSPLRKYMEWYAYLGVNAWFCSCIFHTRDTPLTEKFDYFSAALVLLYSLFYTLIRLLHLYTPARRAWRLRLAAGLGLVFGAHVSYLSWLPKVVRGLPRFDYGYNMRFCLFLGVAHNFLWLLATYLPRTSPFPGHTLPFTIFPPPLVKRSWKPLAFVLLTMSTMSLELLDFPPLMGLMDAHAAWHCATVPIVGFWYAWLVRDA</sequence>
<comment type="function">
    <text evidence="7">Involved in the lipid remodeling steps of GPI-anchor maturation.</text>
</comment>
<dbReference type="RefSeq" id="XP_040632796.1">
    <property type="nucleotide sequence ID" value="XM_040774474.1"/>
</dbReference>
<feature type="transmembrane region" description="Helical" evidence="7">
    <location>
        <begin position="204"/>
        <end position="224"/>
    </location>
</feature>
<organism evidence="8 9">
    <name type="scientific">Dacryopinax primogenitus (strain DJM 731)</name>
    <name type="common">Brown rot fungus</name>
    <dbReference type="NCBI Taxonomy" id="1858805"/>
    <lineage>
        <taxon>Eukaryota</taxon>
        <taxon>Fungi</taxon>
        <taxon>Dikarya</taxon>
        <taxon>Basidiomycota</taxon>
        <taxon>Agaricomycotina</taxon>
        <taxon>Dacrymycetes</taxon>
        <taxon>Dacrymycetales</taxon>
        <taxon>Dacrymycetaceae</taxon>
        <taxon>Dacryopinax</taxon>
    </lineage>
</organism>
<dbReference type="OrthoDB" id="419770at2759"/>
<proteinExistence type="inferred from homology"/>
<dbReference type="GeneID" id="63689536"/>
<dbReference type="GO" id="GO:0005789">
    <property type="term" value="C:endoplasmic reticulum membrane"/>
    <property type="evidence" value="ECO:0007669"/>
    <property type="project" value="UniProtKB-SubCell"/>
</dbReference>
<dbReference type="OMA" id="DFMIEDC"/>
<dbReference type="GO" id="GO:0006506">
    <property type="term" value="P:GPI anchor biosynthetic process"/>
    <property type="evidence" value="ECO:0007669"/>
    <property type="project" value="UniProtKB-KW"/>
</dbReference>
<keyword evidence="9" id="KW-1185">Reference proteome</keyword>
<dbReference type="InterPro" id="IPR007217">
    <property type="entry name" value="Per1-like"/>
</dbReference>
<name>M5GF19_DACPD</name>
<dbReference type="PANTHER" id="PTHR13148:SF0">
    <property type="entry name" value="POST-GPI ATTACHMENT TO PROTEINS FACTOR 3"/>
    <property type="match status" value="1"/>
</dbReference>
<evidence type="ECO:0000256" key="7">
    <source>
        <dbReference type="RuleBase" id="RU365066"/>
    </source>
</evidence>
<keyword evidence="2 7" id="KW-0337">GPI-anchor biosynthesis</keyword>
<reference evidence="8 9" key="1">
    <citation type="journal article" date="2012" name="Science">
        <title>The Paleozoic origin of enzymatic lignin decomposition reconstructed from 31 fungal genomes.</title>
        <authorList>
            <person name="Floudas D."/>
            <person name="Binder M."/>
            <person name="Riley R."/>
            <person name="Barry K."/>
            <person name="Blanchette R.A."/>
            <person name="Henrissat B."/>
            <person name="Martinez A.T."/>
            <person name="Otillar R."/>
            <person name="Spatafora J.W."/>
            <person name="Yadav J.S."/>
            <person name="Aerts A."/>
            <person name="Benoit I."/>
            <person name="Boyd A."/>
            <person name="Carlson A."/>
            <person name="Copeland A."/>
            <person name="Coutinho P.M."/>
            <person name="de Vries R.P."/>
            <person name="Ferreira P."/>
            <person name="Findley K."/>
            <person name="Foster B."/>
            <person name="Gaskell J."/>
            <person name="Glotzer D."/>
            <person name="Gorecki P."/>
            <person name="Heitman J."/>
            <person name="Hesse C."/>
            <person name="Hori C."/>
            <person name="Igarashi K."/>
            <person name="Jurgens J.A."/>
            <person name="Kallen N."/>
            <person name="Kersten P."/>
            <person name="Kohler A."/>
            <person name="Kuees U."/>
            <person name="Kumar T.K.A."/>
            <person name="Kuo A."/>
            <person name="LaButti K."/>
            <person name="Larrondo L.F."/>
            <person name="Lindquist E."/>
            <person name="Ling A."/>
            <person name="Lombard V."/>
            <person name="Lucas S."/>
            <person name="Lundell T."/>
            <person name="Martin R."/>
            <person name="McLaughlin D.J."/>
            <person name="Morgenstern I."/>
            <person name="Morin E."/>
            <person name="Murat C."/>
            <person name="Nagy L.G."/>
            <person name="Nolan M."/>
            <person name="Ohm R.A."/>
            <person name="Patyshakuliyeva A."/>
            <person name="Rokas A."/>
            <person name="Ruiz-Duenas F.J."/>
            <person name="Sabat G."/>
            <person name="Salamov A."/>
            <person name="Samejima M."/>
            <person name="Schmutz J."/>
            <person name="Slot J.C."/>
            <person name="St John F."/>
            <person name="Stenlid J."/>
            <person name="Sun H."/>
            <person name="Sun S."/>
            <person name="Syed K."/>
            <person name="Tsang A."/>
            <person name="Wiebenga A."/>
            <person name="Young D."/>
            <person name="Pisabarro A."/>
            <person name="Eastwood D.C."/>
            <person name="Martin F."/>
            <person name="Cullen D."/>
            <person name="Grigoriev I.V."/>
            <person name="Hibbett D.S."/>
        </authorList>
    </citation>
    <scope>NUCLEOTIDE SEQUENCE [LARGE SCALE GENOMIC DNA]</scope>
    <source>
        <strain evidence="8 9">DJM-731 SS1</strain>
    </source>
</reference>
<feature type="non-terminal residue" evidence="8">
    <location>
        <position position="337"/>
    </location>
</feature>
<evidence type="ECO:0000256" key="4">
    <source>
        <dbReference type="ARBA" id="ARBA00022729"/>
    </source>
</evidence>
<dbReference type="Pfam" id="PF04080">
    <property type="entry name" value="Per1"/>
    <property type="match status" value="1"/>
</dbReference>
<keyword evidence="6 7" id="KW-0472">Membrane</keyword>
<keyword evidence="5 7" id="KW-1133">Transmembrane helix</keyword>
<protein>
    <recommendedName>
        <fullName evidence="7">Post-GPI attachment to proteins factor 3</fullName>
    </recommendedName>
</protein>
<accession>M5GF19</accession>
<dbReference type="Proteomes" id="UP000030653">
    <property type="component" value="Unassembled WGS sequence"/>
</dbReference>
<evidence type="ECO:0000256" key="6">
    <source>
        <dbReference type="ARBA" id="ARBA00023136"/>
    </source>
</evidence>
<dbReference type="AlphaFoldDB" id="M5GF19"/>
<evidence type="ECO:0000256" key="5">
    <source>
        <dbReference type="ARBA" id="ARBA00022989"/>
    </source>
</evidence>
<keyword evidence="3 7" id="KW-0812">Transmembrane</keyword>
<feature type="non-terminal residue" evidence="8">
    <location>
        <position position="1"/>
    </location>
</feature>
<comment type="caution">
    <text evidence="7">Lacks conserved residue(s) required for the propagation of feature annotation.</text>
</comment>
<dbReference type="GO" id="GO:0016788">
    <property type="term" value="F:hydrolase activity, acting on ester bonds"/>
    <property type="evidence" value="ECO:0007669"/>
    <property type="project" value="TreeGrafter"/>
</dbReference>
<dbReference type="EMBL" id="JH795856">
    <property type="protein sequence ID" value="EJU05902.1"/>
    <property type="molecule type" value="Genomic_DNA"/>
</dbReference>
<keyword evidence="7" id="KW-0256">Endoplasmic reticulum</keyword>
<feature type="transmembrane region" description="Helical" evidence="7">
    <location>
        <begin position="316"/>
        <end position="334"/>
    </location>
</feature>
<feature type="transmembrane region" description="Helical" evidence="7">
    <location>
        <begin position="236"/>
        <end position="257"/>
    </location>
</feature>
<evidence type="ECO:0000313" key="9">
    <source>
        <dbReference type="Proteomes" id="UP000030653"/>
    </source>
</evidence>